<dbReference type="AlphaFoldDB" id="A0AAD2GA84"/>
<evidence type="ECO:0000313" key="1">
    <source>
        <dbReference type="EMBL" id="CAJ1965687.1"/>
    </source>
</evidence>
<evidence type="ECO:0000313" key="2">
    <source>
        <dbReference type="Proteomes" id="UP001295423"/>
    </source>
</evidence>
<dbReference type="EMBL" id="CAKOGP040002214">
    <property type="protein sequence ID" value="CAJ1965687.1"/>
    <property type="molecule type" value="Genomic_DNA"/>
</dbReference>
<gene>
    <name evidence="1" type="ORF">CYCCA115_LOCUS21280</name>
</gene>
<name>A0AAD2GA84_9STRA</name>
<accession>A0AAD2GA84</accession>
<organism evidence="1 2">
    <name type="scientific">Cylindrotheca closterium</name>
    <dbReference type="NCBI Taxonomy" id="2856"/>
    <lineage>
        <taxon>Eukaryota</taxon>
        <taxon>Sar</taxon>
        <taxon>Stramenopiles</taxon>
        <taxon>Ochrophyta</taxon>
        <taxon>Bacillariophyta</taxon>
        <taxon>Bacillariophyceae</taxon>
        <taxon>Bacillariophycidae</taxon>
        <taxon>Bacillariales</taxon>
        <taxon>Bacillariaceae</taxon>
        <taxon>Cylindrotheca</taxon>
    </lineage>
</organism>
<sequence>MSLQLEEALFENNTLGYFNLHCGNSSQALNAVAHRDMVVEKLQQINRRAAKASDENTTTTMLMNAYHGTRLSGEMSYPNFKGDCRKLNYPNVDLLYQACDMAKVDCGHILIYRDPYAIMRSTNRRKFHNDSSIVAGIHMYTSMLSIIQTQLWTHSHRTLGCWSVLDPTEDVWQSIQRIFGWESRIEMAKAVRKIYWNPKPLLEEEKELIVPTIYAPYMDSFLRHHEDSVELCRQQAEANTHY</sequence>
<keyword evidence="2" id="KW-1185">Reference proteome</keyword>
<proteinExistence type="predicted"/>
<comment type="caution">
    <text evidence="1">The sequence shown here is derived from an EMBL/GenBank/DDBJ whole genome shotgun (WGS) entry which is preliminary data.</text>
</comment>
<protein>
    <submittedName>
        <fullName evidence="1">Uncharacterized protein</fullName>
    </submittedName>
</protein>
<dbReference type="Proteomes" id="UP001295423">
    <property type="component" value="Unassembled WGS sequence"/>
</dbReference>
<reference evidence="1" key="1">
    <citation type="submission" date="2023-08" db="EMBL/GenBank/DDBJ databases">
        <authorList>
            <person name="Audoor S."/>
            <person name="Bilcke G."/>
        </authorList>
    </citation>
    <scope>NUCLEOTIDE SEQUENCE</scope>
</reference>